<dbReference type="PROSITE" id="PS50990">
    <property type="entry name" value="PEPTIDASE_C39"/>
    <property type="match status" value="1"/>
</dbReference>
<organism evidence="2 3">
    <name type="scientific">Novipirellula galeiformis</name>
    <dbReference type="NCBI Taxonomy" id="2528004"/>
    <lineage>
        <taxon>Bacteria</taxon>
        <taxon>Pseudomonadati</taxon>
        <taxon>Planctomycetota</taxon>
        <taxon>Planctomycetia</taxon>
        <taxon>Pirellulales</taxon>
        <taxon>Pirellulaceae</taxon>
        <taxon>Novipirellula</taxon>
    </lineage>
</organism>
<dbReference type="Gene3D" id="3.90.70.10">
    <property type="entry name" value="Cysteine proteinases"/>
    <property type="match status" value="1"/>
</dbReference>
<feature type="domain" description="Peptidase C39" evidence="1">
    <location>
        <begin position="86"/>
        <end position="219"/>
    </location>
</feature>
<sequence>MLQTQAASRIRQAAMFSLFFLPWRVSYVISKIAVTIALASLCLSASMAEAQQVSIAGRSVVRDPKFIFQKPVDSWKERKTRHVVMQQRDYSCGAAALATLVRYYWGHNVTEEMVLNVVEKMLTQEELQDRAKEGLTVADVEAAAVKMGYKTMVGKVTLAKLSESKVPVIIVINLGGTNHFVVVRDIIGGCVFLADPLRGNIRISTAGLQQSWVENAILVVAPEGETQSSRSQMAVTDNERIEGYLNRQVIRREVAGGVSAIQR</sequence>
<dbReference type="Proteomes" id="UP000316304">
    <property type="component" value="Unassembled WGS sequence"/>
</dbReference>
<dbReference type="Pfam" id="PF03412">
    <property type="entry name" value="Peptidase_C39"/>
    <property type="match status" value="1"/>
</dbReference>
<keyword evidence="3" id="KW-1185">Reference proteome</keyword>
<evidence type="ECO:0000313" key="2">
    <source>
        <dbReference type="EMBL" id="TWU22228.1"/>
    </source>
</evidence>
<dbReference type="EC" id="3.4.22.-" evidence="2"/>
<evidence type="ECO:0000259" key="1">
    <source>
        <dbReference type="PROSITE" id="PS50990"/>
    </source>
</evidence>
<dbReference type="GO" id="GO:0006508">
    <property type="term" value="P:proteolysis"/>
    <property type="evidence" value="ECO:0007669"/>
    <property type="project" value="InterPro"/>
</dbReference>
<comment type="caution">
    <text evidence="2">The sequence shown here is derived from an EMBL/GenBank/DDBJ whole genome shotgun (WGS) entry which is preliminary data.</text>
</comment>
<evidence type="ECO:0000313" key="3">
    <source>
        <dbReference type="Proteomes" id="UP000316304"/>
    </source>
</evidence>
<dbReference type="AlphaFoldDB" id="A0A5C6CDB3"/>
<protein>
    <submittedName>
        <fullName evidence="2">Lactococcin-G-processing and transport ATP-binding protein LagD</fullName>
        <ecNumber evidence="2">3.4.22.-</ecNumber>
    </submittedName>
</protein>
<dbReference type="InterPro" id="IPR005074">
    <property type="entry name" value="Peptidase_C39"/>
</dbReference>
<proteinExistence type="predicted"/>
<dbReference type="EMBL" id="SJPT01000005">
    <property type="protein sequence ID" value="TWU22228.1"/>
    <property type="molecule type" value="Genomic_DNA"/>
</dbReference>
<dbReference type="GO" id="GO:0008233">
    <property type="term" value="F:peptidase activity"/>
    <property type="evidence" value="ECO:0007669"/>
    <property type="project" value="InterPro"/>
</dbReference>
<name>A0A5C6CDB3_9BACT</name>
<gene>
    <name evidence="2" type="primary">lagD</name>
    <name evidence="2" type="ORF">Pla52o_32840</name>
</gene>
<keyword evidence="2" id="KW-0547">Nucleotide-binding</keyword>
<keyword evidence="2" id="KW-0378">Hydrolase</keyword>
<dbReference type="GO" id="GO:0005524">
    <property type="term" value="F:ATP binding"/>
    <property type="evidence" value="ECO:0007669"/>
    <property type="project" value="UniProtKB-KW"/>
</dbReference>
<dbReference type="OrthoDB" id="13401at2"/>
<dbReference type="GO" id="GO:0016020">
    <property type="term" value="C:membrane"/>
    <property type="evidence" value="ECO:0007669"/>
    <property type="project" value="InterPro"/>
</dbReference>
<keyword evidence="2" id="KW-0067">ATP-binding</keyword>
<reference evidence="2 3" key="1">
    <citation type="submission" date="2019-02" db="EMBL/GenBank/DDBJ databases">
        <title>Deep-cultivation of Planctomycetes and their phenomic and genomic characterization uncovers novel biology.</title>
        <authorList>
            <person name="Wiegand S."/>
            <person name="Jogler M."/>
            <person name="Boedeker C."/>
            <person name="Pinto D."/>
            <person name="Vollmers J."/>
            <person name="Rivas-Marin E."/>
            <person name="Kohn T."/>
            <person name="Peeters S.H."/>
            <person name="Heuer A."/>
            <person name="Rast P."/>
            <person name="Oberbeckmann S."/>
            <person name="Bunk B."/>
            <person name="Jeske O."/>
            <person name="Meyerdierks A."/>
            <person name="Storesund J.E."/>
            <person name="Kallscheuer N."/>
            <person name="Luecker S."/>
            <person name="Lage O.M."/>
            <person name="Pohl T."/>
            <person name="Merkel B.J."/>
            <person name="Hornburger P."/>
            <person name="Mueller R.-W."/>
            <person name="Bruemmer F."/>
            <person name="Labrenz M."/>
            <person name="Spormann A.M."/>
            <person name="Op Den Camp H."/>
            <person name="Overmann J."/>
            <person name="Amann R."/>
            <person name="Jetten M.S.M."/>
            <person name="Mascher T."/>
            <person name="Medema M.H."/>
            <person name="Devos D.P."/>
            <person name="Kaster A.-K."/>
            <person name="Ovreas L."/>
            <person name="Rohde M."/>
            <person name="Galperin M.Y."/>
            <person name="Jogler C."/>
        </authorList>
    </citation>
    <scope>NUCLEOTIDE SEQUENCE [LARGE SCALE GENOMIC DNA]</scope>
    <source>
        <strain evidence="2 3">Pla52o</strain>
    </source>
</reference>
<accession>A0A5C6CDB3</accession>